<sequence>MASTYHLYQRLTGRPFGRRVFSTAYAFKAPYFASVRPFVTQMAPNHASVRIRKRRAVQNHIGTVHAIAVANGLEAALGLLCEASVPPGMRWIPKGIELHYLAKVPTDVRCEARTEPSDWAGEPPFQVDVRCSAFVDDGTEVVRGVIPVWVTARPHEVLR</sequence>
<gene>
    <name evidence="1" type="ORF">HNR15_001196</name>
</gene>
<evidence type="ECO:0000313" key="1">
    <source>
        <dbReference type="EMBL" id="NYJ74233.1"/>
    </source>
</evidence>
<organism evidence="1 2">
    <name type="scientific">Allobranchiibius huperziae</name>
    <dbReference type="NCBI Taxonomy" id="1874116"/>
    <lineage>
        <taxon>Bacteria</taxon>
        <taxon>Bacillati</taxon>
        <taxon>Actinomycetota</taxon>
        <taxon>Actinomycetes</taxon>
        <taxon>Micrococcales</taxon>
        <taxon>Dermacoccaceae</taxon>
        <taxon>Allobranchiibius</taxon>
    </lineage>
</organism>
<dbReference type="InterPro" id="IPR027961">
    <property type="entry name" value="DUF4442"/>
</dbReference>
<dbReference type="AlphaFoldDB" id="A0A853DE17"/>
<dbReference type="EMBL" id="JACCFW010000001">
    <property type="protein sequence ID" value="NYJ74233.1"/>
    <property type="molecule type" value="Genomic_DNA"/>
</dbReference>
<dbReference type="SUPFAM" id="SSF54637">
    <property type="entry name" value="Thioesterase/thiol ester dehydrase-isomerase"/>
    <property type="match status" value="1"/>
</dbReference>
<keyword evidence="2" id="KW-1185">Reference proteome</keyword>
<dbReference type="CDD" id="cd03443">
    <property type="entry name" value="PaaI_thioesterase"/>
    <property type="match status" value="1"/>
</dbReference>
<dbReference type="InterPro" id="IPR029069">
    <property type="entry name" value="HotDog_dom_sf"/>
</dbReference>
<accession>A0A853DE17</accession>
<evidence type="ECO:0000313" key="2">
    <source>
        <dbReference type="Proteomes" id="UP000571817"/>
    </source>
</evidence>
<proteinExistence type="predicted"/>
<dbReference type="Proteomes" id="UP000571817">
    <property type="component" value="Unassembled WGS sequence"/>
</dbReference>
<name>A0A853DE17_9MICO</name>
<reference evidence="1 2" key="1">
    <citation type="submission" date="2020-07" db="EMBL/GenBank/DDBJ databases">
        <title>Sequencing the genomes of 1000 actinobacteria strains.</title>
        <authorList>
            <person name="Klenk H.-P."/>
        </authorList>
    </citation>
    <scope>NUCLEOTIDE SEQUENCE [LARGE SCALE GENOMIC DNA]</scope>
    <source>
        <strain evidence="1 2">DSM 29531</strain>
    </source>
</reference>
<dbReference type="Pfam" id="PF14539">
    <property type="entry name" value="DUF4442"/>
    <property type="match status" value="1"/>
</dbReference>
<comment type="caution">
    <text evidence="1">The sequence shown here is derived from an EMBL/GenBank/DDBJ whole genome shotgun (WGS) entry which is preliminary data.</text>
</comment>
<dbReference type="Gene3D" id="3.10.129.10">
    <property type="entry name" value="Hotdog Thioesterase"/>
    <property type="match status" value="1"/>
</dbReference>
<dbReference type="RefSeq" id="WP_179479945.1">
    <property type="nucleotide sequence ID" value="NZ_JACCFW010000001.1"/>
</dbReference>
<protein>
    <submittedName>
        <fullName evidence="1">Acyl-coenzyme A thioesterase PaaI-like protein</fullName>
    </submittedName>
</protein>